<sequence length="138" mass="16172">MNKEDTVKTNAWFLFFTLLLSYSIYFWPNTKAGNEDVYFLSTASFSITIFFFAFLLPYFIYFNFNYLMGRVNKDISGRRSILVLIIAIIAIPYPSFEYYSDLDNLKNQHSKSYCGSELKIGRSTQLLEKFSFNKQCGK</sequence>
<reference evidence="2 3" key="1">
    <citation type="submission" date="2016-12" db="EMBL/GenBank/DDBJ databases">
        <title>Diversity of luminous bacteria.</title>
        <authorList>
            <person name="Yoshizawa S."/>
            <person name="Kogure K."/>
        </authorList>
    </citation>
    <scope>NUCLEOTIDE SEQUENCE [LARGE SCALE GENOMIC DNA]</scope>
    <source>
        <strain evidence="2 3">LC2-408</strain>
    </source>
</reference>
<feature type="transmembrane region" description="Helical" evidence="1">
    <location>
        <begin position="40"/>
        <end position="61"/>
    </location>
</feature>
<comment type="caution">
    <text evidence="2">The sequence shown here is derived from an EMBL/GenBank/DDBJ whole genome shotgun (WGS) entry which is preliminary data.</text>
</comment>
<organism evidence="2 3">
    <name type="scientific">Vibrio chagasii</name>
    <dbReference type="NCBI Taxonomy" id="170679"/>
    <lineage>
        <taxon>Bacteria</taxon>
        <taxon>Pseudomonadati</taxon>
        <taxon>Pseudomonadota</taxon>
        <taxon>Gammaproteobacteria</taxon>
        <taxon>Vibrionales</taxon>
        <taxon>Vibrionaceae</taxon>
        <taxon>Vibrio</taxon>
    </lineage>
</organism>
<accession>A0A2S7VDP5</accession>
<keyword evidence="1" id="KW-0472">Membrane</keyword>
<protein>
    <submittedName>
        <fullName evidence="2">Uncharacterized protein</fullName>
    </submittedName>
</protein>
<feature type="transmembrane region" description="Helical" evidence="1">
    <location>
        <begin position="81"/>
        <end position="99"/>
    </location>
</feature>
<proteinExistence type="predicted"/>
<gene>
    <name evidence="2" type="ORF">BTO10_09490</name>
</gene>
<dbReference type="EMBL" id="MSCI01000002">
    <property type="protein sequence ID" value="PQJ59640.1"/>
    <property type="molecule type" value="Genomic_DNA"/>
</dbReference>
<dbReference type="RefSeq" id="WP_105024392.1">
    <property type="nucleotide sequence ID" value="NZ_MSCI01000002.1"/>
</dbReference>
<evidence type="ECO:0000313" key="2">
    <source>
        <dbReference type="EMBL" id="PQJ59640.1"/>
    </source>
</evidence>
<name>A0A2S7VDP5_9VIBR</name>
<evidence type="ECO:0000313" key="3">
    <source>
        <dbReference type="Proteomes" id="UP000238707"/>
    </source>
</evidence>
<feature type="transmembrane region" description="Helical" evidence="1">
    <location>
        <begin position="12"/>
        <end position="28"/>
    </location>
</feature>
<dbReference type="Proteomes" id="UP000238707">
    <property type="component" value="Unassembled WGS sequence"/>
</dbReference>
<evidence type="ECO:0000256" key="1">
    <source>
        <dbReference type="SAM" id="Phobius"/>
    </source>
</evidence>
<dbReference type="AlphaFoldDB" id="A0A2S7VDP5"/>
<keyword evidence="3" id="KW-1185">Reference proteome</keyword>
<keyword evidence="1" id="KW-1133">Transmembrane helix</keyword>
<keyword evidence="1" id="KW-0812">Transmembrane</keyword>